<evidence type="ECO:0000256" key="14">
    <source>
        <dbReference type="RuleBase" id="RU000589"/>
    </source>
</evidence>
<comment type="similarity">
    <text evidence="3">In the N-terminal section; belongs to the PMEI family.</text>
</comment>
<evidence type="ECO:0000256" key="7">
    <source>
        <dbReference type="ARBA" id="ARBA00022801"/>
    </source>
</evidence>
<dbReference type="GeneID" id="111436828"/>
<dbReference type="GO" id="GO:0004857">
    <property type="term" value="F:enzyme inhibitor activity"/>
    <property type="evidence" value="ECO:0007669"/>
    <property type="project" value="InterPro"/>
</dbReference>
<dbReference type="InterPro" id="IPR000070">
    <property type="entry name" value="Pectinesterase_cat"/>
</dbReference>
<evidence type="ECO:0000313" key="16">
    <source>
        <dbReference type="Proteomes" id="UP000504609"/>
    </source>
</evidence>
<evidence type="ECO:0000256" key="1">
    <source>
        <dbReference type="ARBA" id="ARBA00004191"/>
    </source>
</evidence>
<dbReference type="InterPro" id="IPR018040">
    <property type="entry name" value="Pectinesterase_Tyr_AS"/>
</dbReference>
<keyword evidence="14" id="KW-0964">Secreted</keyword>
<dbReference type="GO" id="GO:0030599">
    <property type="term" value="F:pectinesterase activity"/>
    <property type="evidence" value="ECO:0007669"/>
    <property type="project" value="UniProtKB-UniRule"/>
</dbReference>
<dbReference type="PANTHER" id="PTHR31707">
    <property type="entry name" value="PECTINESTERASE"/>
    <property type="match status" value="1"/>
</dbReference>
<dbReference type="InterPro" id="IPR035513">
    <property type="entry name" value="Invertase/methylesterase_inhib"/>
</dbReference>
<keyword evidence="9" id="KW-1015">Disulfide bond</keyword>
<evidence type="ECO:0000256" key="11">
    <source>
        <dbReference type="ARBA" id="ARBA00047928"/>
    </source>
</evidence>
<dbReference type="RefSeq" id="XP_022930359.1">
    <property type="nucleotide sequence ID" value="XM_023074591.1"/>
</dbReference>
<proteinExistence type="inferred from homology"/>
<feature type="domain" description="Pectinesterase inhibitor" evidence="15">
    <location>
        <begin position="60"/>
        <end position="212"/>
    </location>
</feature>
<dbReference type="Gene3D" id="1.20.140.40">
    <property type="entry name" value="Invertase/pectin methylesterase inhibitor family protein"/>
    <property type="match status" value="1"/>
</dbReference>
<dbReference type="Proteomes" id="UP000504609">
    <property type="component" value="Unplaced"/>
</dbReference>
<dbReference type="FunFam" id="1.20.140.40:FF:000001">
    <property type="entry name" value="Pectinesterase"/>
    <property type="match status" value="1"/>
</dbReference>
<evidence type="ECO:0000256" key="9">
    <source>
        <dbReference type="ARBA" id="ARBA00023157"/>
    </source>
</evidence>
<name>A0A6J1ER80_CUCMO</name>
<evidence type="ECO:0000256" key="2">
    <source>
        <dbReference type="ARBA" id="ARBA00005184"/>
    </source>
</evidence>
<dbReference type="Gene3D" id="2.160.20.10">
    <property type="entry name" value="Single-stranded right-handed beta-helix, Pectin lyase-like"/>
    <property type="match status" value="1"/>
</dbReference>
<comment type="subcellular location">
    <subcellularLocation>
        <location evidence="1 14">Secreted</location>
        <location evidence="1 14">Cell wall</location>
    </subcellularLocation>
</comment>
<dbReference type="NCBIfam" id="TIGR01614">
    <property type="entry name" value="PME_inhib"/>
    <property type="match status" value="1"/>
</dbReference>
<dbReference type="SUPFAM" id="SSF51126">
    <property type="entry name" value="Pectin lyase-like"/>
    <property type="match status" value="1"/>
</dbReference>
<dbReference type="InterPro" id="IPR033131">
    <property type="entry name" value="Pectinesterase_Asp_AS"/>
</dbReference>
<keyword evidence="14" id="KW-0961">Cell wall biogenesis/degradation</keyword>
<comment type="similarity">
    <text evidence="4">In the C-terminal section; belongs to the pectinesterase family.</text>
</comment>
<evidence type="ECO:0000256" key="4">
    <source>
        <dbReference type="ARBA" id="ARBA00007786"/>
    </source>
</evidence>
<keyword evidence="8 14" id="KW-0063">Aspartyl esterase</keyword>
<keyword evidence="6 14" id="KW-0134">Cell wall</keyword>
<accession>A0A6J1ER80</accession>
<evidence type="ECO:0000256" key="5">
    <source>
        <dbReference type="ARBA" id="ARBA00013229"/>
    </source>
</evidence>
<feature type="active site" evidence="13">
    <location>
        <position position="409"/>
    </location>
</feature>
<comment type="pathway">
    <text evidence="2 14">Glycan metabolism; pectin degradation; 2-dehydro-3-deoxy-D-gluconate from pectin: step 1/5.</text>
</comment>
<evidence type="ECO:0000256" key="8">
    <source>
        <dbReference type="ARBA" id="ARBA00023085"/>
    </source>
</evidence>
<evidence type="ECO:0000256" key="6">
    <source>
        <dbReference type="ARBA" id="ARBA00022512"/>
    </source>
</evidence>
<evidence type="ECO:0000256" key="3">
    <source>
        <dbReference type="ARBA" id="ARBA00006027"/>
    </source>
</evidence>
<organism evidence="16 17">
    <name type="scientific">Cucurbita moschata</name>
    <name type="common">Winter crookneck squash</name>
    <name type="synonym">Cucurbita pepo var. moschata</name>
    <dbReference type="NCBI Taxonomy" id="3662"/>
    <lineage>
        <taxon>Eukaryota</taxon>
        <taxon>Viridiplantae</taxon>
        <taxon>Streptophyta</taxon>
        <taxon>Embryophyta</taxon>
        <taxon>Tracheophyta</taxon>
        <taxon>Spermatophyta</taxon>
        <taxon>Magnoliopsida</taxon>
        <taxon>eudicotyledons</taxon>
        <taxon>Gunneridae</taxon>
        <taxon>Pentapetalae</taxon>
        <taxon>rosids</taxon>
        <taxon>fabids</taxon>
        <taxon>Cucurbitales</taxon>
        <taxon>Cucurbitaceae</taxon>
        <taxon>Cucurbiteae</taxon>
        <taxon>Cucurbita</taxon>
    </lineage>
</organism>
<dbReference type="Pfam" id="PF01095">
    <property type="entry name" value="Pectinesterase"/>
    <property type="match status" value="1"/>
</dbReference>
<evidence type="ECO:0000256" key="12">
    <source>
        <dbReference type="ARBA" id="ARBA00057335"/>
    </source>
</evidence>
<protein>
    <recommendedName>
        <fullName evidence="5 14">Pectinesterase</fullName>
        <ecNumber evidence="5 14">3.1.1.11</ecNumber>
    </recommendedName>
</protein>
<dbReference type="InterPro" id="IPR011050">
    <property type="entry name" value="Pectin_lyase_fold/virulence"/>
</dbReference>
<keyword evidence="10" id="KW-0325">Glycoprotein</keyword>
<dbReference type="KEGG" id="cmos:111436828"/>
<dbReference type="SUPFAM" id="SSF101148">
    <property type="entry name" value="Plant invertase/pectin methylesterase inhibitor"/>
    <property type="match status" value="1"/>
</dbReference>
<evidence type="ECO:0000313" key="17">
    <source>
        <dbReference type="RefSeq" id="XP_022930359.1"/>
    </source>
</evidence>
<dbReference type="FunFam" id="2.160.20.10:FF:000001">
    <property type="entry name" value="Pectinesterase"/>
    <property type="match status" value="1"/>
</dbReference>
<evidence type="ECO:0000259" key="15">
    <source>
        <dbReference type="SMART" id="SM00856"/>
    </source>
</evidence>
<keyword evidence="7 14" id="KW-0378">Hydrolase</keyword>
<dbReference type="UniPathway" id="UPA00545">
    <property type="reaction ID" value="UER00823"/>
</dbReference>
<sequence>MSNGFDAEGDNEKKKMALVGVSSLFLVAMVVAVTVGVNNSSHKGEGLGNGHGDGAGEISSSTKAIQTICRPTDYKETCEESLMSEGSNTTDPRELVKIGFKVCMDQLNSAIRNSTTLQALAKEPRANQALQNCRELLEYAIDDITDSFNRIGTFQMAKLDKFVEDLSVWLSGALTYEQTCLDGFENTTGDAGEQMKKFLKSAQEMTSNGLAIVTELKNMLGSLQGSKAGRRLLAGDEVPSWVSDEKRRLMQVPTAAITPNVVVAQDGSGKYKTINEALVEVLKKSNITFVIYVKAGIYKETVLIPKAMTHVTMYGDGPTKTVVSGSLNFVDGIQTFKTATFAVVGANFFCRDMGFENTAGATKHQAVALRVQSDRSIFFNCHMDGHQDTLYAQTHRQFYRDCKVSGTIDFVFGNSAAVFQNCNLVVRKPLANQQCIVTAQGRLENREPTGLVFQNCHFMGDPAYLPFKAVNKAYLGRPWKQFSRTIIMGSEIDDLIQPEGWLPWMGDFGLNTLFYAEFQNKGPGADLTNRVKWQGIKTLTPQQAADFTPKIFIDGDDWILNTGVPYSPGMM</sequence>
<dbReference type="PROSITE" id="PS00800">
    <property type="entry name" value="PECTINESTERASE_1"/>
    <property type="match status" value="1"/>
</dbReference>
<dbReference type="CDD" id="cd15798">
    <property type="entry name" value="PMEI-like_3"/>
    <property type="match status" value="1"/>
</dbReference>
<dbReference type="PROSITE" id="PS00503">
    <property type="entry name" value="PECTINESTERASE_2"/>
    <property type="match status" value="1"/>
</dbReference>
<keyword evidence="16" id="KW-1185">Reference proteome</keyword>
<dbReference type="EC" id="3.1.1.11" evidence="5 14"/>
<evidence type="ECO:0000256" key="10">
    <source>
        <dbReference type="ARBA" id="ARBA00023180"/>
    </source>
</evidence>
<dbReference type="SMR" id="A0A6J1ER80"/>
<comment type="catalytic activity">
    <reaction evidence="11 14">
        <text>[(1-&gt;4)-alpha-D-galacturonosyl methyl ester](n) + n H2O = [(1-&gt;4)-alpha-D-galacturonosyl](n) + n methanol + n H(+)</text>
        <dbReference type="Rhea" id="RHEA:22380"/>
        <dbReference type="Rhea" id="RHEA-COMP:14570"/>
        <dbReference type="Rhea" id="RHEA-COMP:14573"/>
        <dbReference type="ChEBI" id="CHEBI:15377"/>
        <dbReference type="ChEBI" id="CHEBI:15378"/>
        <dbReference type="ChEBI" id="CHEBI:17790"/>
        <dbReference type="ChEBI" id="CHEBI:140522"/>
        <dbReference type="ChEBI" id="CHEBI:140523"/>
        <dbReference type="EC" id="3.1.1.11"/>
    </reaction>
</comment>
<evidence type="ECO:0000256" key="13">
    <source>
        <dbReference type="PROSITE-ProRule" id="PRU10040"/>
    </source>
</evidence>
<dbReference type="InterPro" id="IPR006501">
    <property type="entry name" value="Pectinesterase_inhib_dom"/>
</dbReference>
<dbReference type="AlphaFoldDB" id="A0A6J1ER80"/>
<dbReference type="Pfam" id="PF04043">
    <property type="entry name" value="PMEI"/>
    <property type="match status" value="1"/>
</dbReference>
<reference evidence="17" key="1">
    <citation type="submission" date="2025-08" db="UniProtKB">
        <authorList>
            <consortium name="RefSeq"/>
        </authorList>
    </citation>
    <scope>IDENTIFICATION</scope>
    <source>
        <tissue evidence="17">Young leaves</tissue>
    </source>
</reference>
<dbReference type="InterPro" id="IPR012334">
    <property type="entry name" value="Pectin_lyas_fold"/>
</dbReference>
<gene>
    <name evidence="17" type="primary">LOC111436828</name>
</gene>
<dbReference type="SMART" id="SM00856">
    <property type="entry name" value="PMEI"/>
    <property type="match status" value="1"/>
</dbReference>
<dbReference type="GO" id="GO:0042545">
    <property type="term" value="P:cell wall modification"/>
    <property type="evidence" value="ECO:0007669"/>
    <property type="project" value="UniProtKB-UniRule"/>
</dbReference>
<comment type="function">
    <text evidence="12 14">Acts in the modification of cell walls via demethylesterification of cell wall pectin.</text>
</comment>
<dbReference type="GO" id="GO:0045490">
    <property type="term" value="P:pectin catabolic process"/>
    <property type="evidence" value="ECO:0007669"/>
    <property type="project" value="UniProtKB-UniRule"/>
</dbReference>